<reference evidence="1 2" key="1">
    <citation type="journal article" date="2015" name="Int. J. Syst. Evol. Microbiol.">
        <title>Acinetobacter equi sp. nov. isolated from horse faeces.</title>
        <authorList>
            <person name="Poppel M.T."/>
            <person name="Skiebe E."/>
            <person name="Laue M."/>
            <person name="Bergmann H."/>
            <person name="Ebersberger I."/>
            <person name="Garn T."/>
            <person name="Fruth A."/>
            <person name="Baumgardt S."/>
            <person name="Busse H.J."/>
            <person name="Wilharm G."/>
        </authorList>
    </citation>
    <scope>NUCLEOTIDE SEQUENCE [LARGE SCALE GENOMIC DNA]</scope>
    <source>
        <strain evidence="1 2">114</strain>
    </source>
</reference>
<dbReference type="Gene3D" id="1.10.10.10">
    <property type="entry name" value="Winged helix-like DNA-binding domain superfamily/Winged helix DNA-binding domain"/>
    <property type="match status" value="1"/>
</dbReference>
<dbReference type="EMBL" id="CP012808">
    <property type="protein sequence ID" value="ALH95691.1"/>
    <property type="molecule type" value="Genomic_DNA"/>
</dbReference>
<proteinExistence type="predicted"/>
<evidence type="ECO:0000313" key="2">
    <source>
        <dbReference type="Proteomes" id="UP000064939"/>
    </source>
</evidence>
<gene>
    <name evidence="1" type="ORF">AOY20_09190</name>
</gene>
<accession>A0A0N7GXU5</accession>
<evidence type="ECO:0000313" key="1">
    <source>
        <dbReference type="EMBL" id="ALH95691.1"/>
    </source>
</evidence>
<dbReference type="STRING" id="1324350.AOY20_09190"/>
<dbReference type="Proteomes" id="UP000064939">
    <property type="component" value="Chromosome"/>
</dbReference>
<name>A0A0N7GXU5_9GAMM</name>
<protein>
    <submittedName>
        <fullName evidence="1">Uncharacterized protein</fullName>
    </submittedName>
</protein>
<organism evidence="1 2">
    <name type="scientific">Acinetobacter equi</name>
    <dbReference type="NCBI Taxonomy" id="1324350"/>
    <lineage>
        <taxon>Bacteria</taxon>
        <taxon>Pseudomonadati</taxon>
        <taxon>Pseudomonadota</taxon>
        <taxon>Gammaproteobacteria</taxon>
        <taxon>Moraxellales</taxon>
        <taxon>Moraxellaceae</taxon>
        <taxon>Acinetobacter</taxon>
    </lineage>
</organism>
<dbReference type="KEGG" id="aei:AOY20_09190"/>
<sequence length="147" mass="16827">MKSNLAQEQQSYQGEVVQFPKQERQAMSEKFLQGYVQSSQLYRKEVYPFLSDAARHVYFELESRIHGFQKESDFVSYSQLQGGSLLGSKKVSTATIRKGLKELIDLKVISIISENSRKGNEYRINEVSLVEHFKNQSTTLETKAPAL</sequence>
<keyword evidence="2" id="KW-1185">Reference proteome</keyword>
<dbReference type="AlphaFoldDB" id="A0A0N7GXU5"/>
<dbReference type="InterPro" id="IPR036388">
    <property type="entry name" value="WH-like_DNA-bd_sf"/>
</dbReference>